<dbReference type="PANTHER" id="PTHR33946:SF4">
    <property type="entry name" value="COAGULATION FACTOR XI"/>
    <property type="match status" value="1"/>
</dbReference>
<dbReference type="GO" id="GO:0030248">
    <property type="term" value="F:cellulose binding"/>
    <property type="evidence" value="ECO:0007669"/>
    <property type="project" value="InterPro"/>
</dbReference>
<organism evidence="6 7">
    <name type="scientific">Phytophthora sojae (strain P6497)</name>
    <name type="common">Soybean stem and root rot agent</name>
    <name type="synonym">Phytophthora megasperma f. sp. glycines</name>
    <dbReference type="NCBI Taxonomy" id="1094619"/>
    <lineage>
        <taxon>Eukaryota</taxon>
        <taxon>Sar</taxon>
        <taxon>Stramenopiles</taxon>
        <taxon>Oomycota</taxon>
        <taxon>Peronosporomycetes</taxon>
        <taxon>Peronosporales</taxon>
        <taxon>Peronosporaceae</taxon>
        <taxon>Phytophthora</taxon>
    </lineage>
</organism>
<keyword evidence="1" id="KW-0732">Signal</keyword>
<dbReference type="InParanoid" id="G5A0U5"/>
<dbReference type="Gene3D" id="3.50.4.10">
    <property type="entry name" value="Hepatocyte Growth Factor"/>
    <property type="match status" value="1"/>
</dbReference>
<dbReference type="SMART" id="SM00236">
    <property type="entry name" value="fCBD"/>
    <property type="match status" value="2"/>
</dbReference>
<evidence type="ECO:0000256" key="3">
    <source>
        <dbReference type="ARBA" id="ARBA00023157"/>
    </source>
</evidence>
<feature type="domain" description="CBM1" evidence="5">
    <location>
        <begin position="132"/>
        <end position="163"/>
    </location>
</feature>
<dbReference type="GO" id="GO:0005975">
    <property type="term" value="P:carbohydrate metabolic process"/>
    <property type="evidence" value="ECO:0007669"/>
    <property type="project" value="InterPro"/>
</dbReference>
<keyword evidence="2" id="KW-0677">Repeat</keyword>
<reference evidence="6 7" key="1">
    <citation type="journal article" date="2006" name="Science">
        <title>Phytophthora genome sequences uncover evolutionary origins and mechanisms of pathogenesis.</title>
        <authorList>
            <person name="Tyler B.M."/>
            <person name="Tripathy S."/>
            <person name="Zhang X."/>
            <person name="Dehal P."/>
            <person name="Jiang R.H."/>
            <person name="Aerts A."/>
            <person name="Arredondo F.D."/>
            <person name="Baxter L."/>
            <person name="Bensasson D."/>
            <person name="Beynon J.L."/>
            <person name="Chapman J."/>
            <person name="Damasceno C.M."/>
            <person name="Dorrance A.E."/>
            <person name="Dou D."/>
            <person name="Dickerman A.W."/>
            <person name="Dubchak I.L."/>
            <person name="Garbelotto M."/>
            <person name="Gijzen M."/>
            <person name="Gordon S.G."/>
            <person name="Govers F."/>
            <person name="Grunwald N.J."/>
            <person name="Huang W."/>
            <person name="Ivors K.L."/>
            <person name="Jones R.W."/>
            <person name="Kamoun S."/>
            <person name="Krampis K."/>
            <person name="Lamour K.H."/>
            <person name="Lee M.K."/>
            <person name="McDonald W.H."/>
            <person name="Medina M."/>
            <person name="Meijer H.J."/>
            <person name="Nordberg E.K."/>
            <person name="Maclean D.J."/>
            <person name="Ospina-Giraldo M.D."/>
            <person name="Morris P.F."/>
            <person name="Phuntumart V."/>
            <person name="Putnam N.H."/>
            <person name="Rash S."/>
            <person name="Rose J.K."/>
            <person name="Sakihama Y."/>
            <person name="Salamov A.A."/>
            <person name="Savidor A."/>
            <person name="Scheuring C.F."/>
            <person name="Smith B.M."/>
            <person name="Sobral B.W."/>
            <person name="Terry A."/>
            <person name="Torto-Alalibo T.A."/>
            <person name="Win J."/>
            <person name="Xu Z."/>
            <person name="Zhang H."/>
            <person name="Grigoriev I.V."/>
            <person name="Rokhsar D.S."/>
            <person name="Boore J.L."/>
        </authorList>
    </citation>
    <scope>NUCLEOTIDE SEQUENCE [LARGE SCALE GENOMIC DNA]</scope>
    <source>
        <strain evidence="6 7">P6497</strain>
    </source>
</reference>
<dbReference type="GO" id="GO:0005576">
    <property type="term" value="C:extracellular region"/>
    <property type="evidence" value="ECO:0007669"/>
    <property type="project" value="InterPro"/>
</dbReference>
<dbReference type="InterPro" id="IPR000254">
    <property type="entry name" value="CBD"/>
</dbReference>
<dbReference type="PANTHER" id="PTHR33946">
    <property type="match status" value="1"/>
</dbReference>
<evidence type="ECO:0000313" key="7">
    <source>
        <dbReference type="Proteomes" id="UP000002640"/>
    </source>
</evidence>
<evidence type="ECO:0000259" key="4">
    <source>
        <dbReference type="SMART" id="SM00223"/>
    </source>
</evidence>
<feature type="domain" description="Apple" evidence="4">
    <location>
        <begin position="59"/>
        <end position="130"/>
    </location>
</feature>
<keyword evidence="7" id="KW-1185">Reference proteome</keyword>
<gene>
    <name evidence="6" type="ORF">PHYSODRAFT_318138</name>
</gene>
<feature type="domain" description="CBM1" evidence="5">
    <location>
        <begin position="22"/>
        <end position="53"/>
    </location>
</feature>
<keyword evidence="3" id="KW-1015">Disulfide bond</keyword>
<evidence type="ECO:0008006" key="8">
    <source>
        <dbReference type="Google" id="ProtNLM"/>
    </source>
</evidence>
<dbReference type="AlphaFoldDB" id="G5A0U5"/>
<dbReference type="InterPro" id="IPR000177">
    <property type="entry name" value="Apple"/>
</dbReference>
<dbReference type="InterPro" id="IPR003609">
    <property type="entry name" value="Pan_app"/>
</dbReference>
<dbReference type="KEGG" id="psoj:PHYSODRAFT_318138"/>
<dbReference type="SMART" id="SM00223">
    <property type="entry name" value="APPLE"/>
    <property type="match status" value="1"/>
</dbReference>
<dbReference type="Pfam" id="PF14295">
    <property type="entry name" value="PAN_4"/>
    <property type="match status" value="1"/>
</dbReference>
<evidence type="ECO:0000256" key="1">
    <source>
        <dbReference type="ARBA" id="ARBA00022729"/>
    </source>
</evidence>
<protein>
    <recommendedName>
        <fullName evidence="8">Apple domain-containing protein</fullName>
    </recommendedName>
</protein>
<dbReference type="GO" id="GO:0006508">
    <property type="term" value="P:proteolysis"/>
    <property type="evidence" value="ECO:0007669"/>
    <property type="project" value="InterPro"/>
</dbReference>
<dbReference type="EMBL" id="JH159158">
    <property type="protein sequence ID" value="EGZ11431.1"/>
    <property type="molecule type" value="Genomic_DNA"/>
</dbReference>
<name>G5A0U5_PHYSP</name>
<evidence type="ECO:0000256" key="2">
    <source>
        <dbReference type="ARBA" id="ARBA00022737"/>
    </source>
</evidence>
<evidence type="ECO:0000259" key="5">
    <source>
        <dbReference type="SMART" id="SM00236"/>
    </source>
</evidence>
<proteinExistence type="predicted"/>
<dbReference type="OMA" id="PAWGKCG"/>
<sequence>MNDYLHGSYGKNTVVISGREVPAWGKCGDQSGFKLCTQGFYCQPWGSYYYQCIEKPKSCEVYTNVDLYGNDIKRIQGIKPGECCDECDKTMGCVGYTYVNDDPRGTQCYLKNSVDGWVKKFGLHSGTMPNLPAWSKCGDYSGFRPCIDSFYCQPCDWSYYQCIERYVETNIDYYRNDIKRCDSYTYINDDPFDTQCYLKSSNAGRGAISGLVTPVTRST</sequence>
<accession>G5A0U5</accession>
<dbReference type="GeneID" id="20644167"/>
<dbReference type="RefSeq" id="XP_009534176.1">
    <property type="nucleotide sequence ID" value="XM_009535881.1"/>
</dbReference>
<evidence type="ECO:0000313" key="6">
    <source>
        <dbReference type="EMBL" id="EGZ11431.1"/>
    </source>
</evidence>
<dbReference type="Proteomes" id="UP000002640">
    <property type="component" value="Unassembled WGS sequence"/>
</dbReference>